<feature type="transmembrane region" description="Helical" evidence="6">
    <location>
        <begin position="59"/>
        <end position="86"/>
    </location>
</feature>
<organism evidence="8 9">
    <name type="scientific">Lactobacillus equicursoris DSM 19284 = JCM 14600 = CIP 110162</name>
    <dbReference type="NCBI Taxonomy" id="1293597"/>
    <lineage>
        <taxon>Bacteria</taxon>
        <taxon>Bacillati</taxon>
        <taxon>Bacillota</taxon>
        <taxon>Bacilli</taxon>
        <taxon>Lactobacillales</taxon>
        <taxon>Lactobacillaceae</taxon>
        <taxon>Lactobacillus</taxon>
    </lineage>
</organism>
<dbReference type="PANTHER" id="PTHR46795">
    <property type="entry name" value="ABC TRANSPORTER PERMEASE-RELATED-RELATED"/>
    <property type="match status" value="1"/>
</dbReference>
<feature type="domain" description="ABC3 transporter permease C-terminal" evidence="7">
    <location>
        <begin position="65"/>
        <end position="179"/>
    </location>
</feature>
<comment type="caution">
    <text evidence="8">The sequence shown here is derived from an EMBL/GenBank/DDBJ whole genome shotgun (WGS) entry which is preliminary data.</text>
</comment>
<feature type="transmembrane region" description="Helical" evidence="6">
    <location>
        <begin position="590"/>
        <end position="607"/>
    </location>
</feature>
<evidence type="ECO:0000256" key="2">
    <source>
        <dbReference type="ARBA" id="ARBA00022475"/>
    </source>
</evidence>
<keyword evidence="3 6" id="KW-0812">Transmembrane</keyword>
<feature type="transmembrane region" description="Helical" evidence="6">
    <location>
        <begin position="233"/>
        <end position="256"/>
    </location>
</feature>
<feature type="transmembrane region" description="Helical" evidence="6">
    <location>
        <begin position="153"/>
        <end position="177"/>
    </location>
</feature>
<dbReference type="InterPro" id="IPR027022">
    <property type="entry name" value="ABC_permease_BceB-typ"/>
</dbReference>
<evidence type="ECO:0000313" key="9">
    <source>
        <dbReference type="Proteomes" id="UP000051074"/>
    </source>
</evidence>
<keyword evidence="5 6" id="KW-0472">Membrane</keyword>
<evidence type="ECO:0000313" key="8">
    <source>
        <dbReference type="EMBL" id="KRL02935.1"/>
    </source>
</evidence>
<evidence type="ECO:0000256" key="5">
    <source>
        <dbReference type="ARBA" id="ARBA00023136"/>
    </source>
</evidence>
<evidence type="ECO:0000256" key="3">
    <source>
        <dbReference type="ARBA" id="ARBA00022692"/>
    </source>
</evidence>
<feature type="transmembrane region" description="Helical" evidence="6">
    <location>
        <begin position="107"/>
        <end position="133"/>
    </location>
</feature>
<evidence type="ECO:0000259" key="7">
    <source>
        <dbReference type="Pfam" id="PF02687"/>
    </source>
</evidence>
<dbReference type="STRING" id="1293597.FC20_GL001761"/>
<dbReference type="Pfam" id="PF02687">
    <property type="entry name" value="FtsX"/>
    <property type="match status" value="1"/>
</dbReference>
<proteinExistence type="inferred from homology"/>
<dbReference type="Proteomes" id="UP000051074">
    <property type="component" value="Unassembled WGS sequence"/>
</dbReference>
<feature type="transmembrane region" description="Helical" evidence="6">
    <location>
        <begin position="202"/>
        <end position="221"/>
    </location>
</feature>
<comment type="subcellular location">
    <subcellularLocation>
        <location evidence="1 6">Cell membrane</location>
        <topology evidence="1 6">Multi-pass membrane protein</topology>
    </subcellularLocation>
</comment>
<accession>K0NL09</accession>
<reference evidence="8 9" key="1">
    <citation type="journal article" date="2015" name="Genome Announc.">
        <title>Expanding the biotechnology potential of lactobacilli through comparative genomics of 213 strains and associated genera.</title>
        <authorList>
            <person name="Sun Z."/>
            <person name="Harris H.M."/>
            <person name="McCann A."/>
            <person name="Guo C."/>
            <person name="Argimon S."/>
            <person name="Zhang W."/>
            <person name="Yang X."/>
            <person name="Jeffery I.B."/>
            <person name="Cooney J.C."/>
            <person name="Kagawa T.F."/>
            <person name="Liu W."/>
            <person name="Song Y."/>
            <person name="Salvetti E."/>
            <person name="Wrobel A."/>
            <person name="Rasinkangas P."/>
            <person name="Parkhill J."/>
            <person name="Rea M.C."/>
            <person name="O'Sullivan O."/>
            <person name="Ritari J."/>
            <person name="Douillard F.P."/>
            <person name="Paul Ross R."/>
            <person name="Yang R."/>
            <person name="Briner A.E."/>
            <person name="Felis G.E."/>
            <person name="de Vos W.M."/>
            <person name="Barrangou R."/>
            <person name="Klaenhammer T.R."/>
            <person name="Caufield P.W."/>
            <person name="Cui Y."/>
            <person name="Zhang H."/>
            <person name="O'Toole P.W."/>
        </authorList>
    </citation>
    <scope>NUCLEOTIDE SEQUENCE [LARGE SCALE GENOMIC DNA]</scope>
    <source>
        <strain evidence="8 9">DSM 19284</strain>
    </source>
</reference>
<comment type="similarity">
    <text evidence="6">Belongs to the ABC-4 integral membrane protein family.</text>
</comment>
<dbReference type="PATRIC" id="fig|1293597.4.peg.1879"/>
<feature type="transmembrane region" description="Helical" evidence="6">
    <location>
        <begin position="557"/>
        <end position="578"/>
    </location>
</feature>
<dbReference type="eggNOG" id="COG0577">
    <property type="taxonomic scope" value="Bacteria"/>
</dbReference>
<dbReference type="InterPro" id="IPR052536">
    <property type="entry name" value="ABC-4_Integral_Memb_Prot"/>
</dbReference>
<keyword evidence="9" id="KW-1185">Reference proteome</keyword>
<dbReference type="PIRSF" id="PIRSF018968">
    <property type="entry name" value="ABC_permease_BceB"/>
    <property type="match status" value="1"/>
</dbReference>
<dbReference type="PANTHER" id="PTHR46795:SF3">
    <property type="entry name" value="ABC TRANSPORTER PERMEASE"/>
    <property type="match status" value="1"/>
</dbReference>
<keyword evidence="6" id="KW-0813">Transport</keyword>
<dbReference type="InterPro" id="IPR003838">
    <property type="entry name" value="ABC3_permease_C"/>
</dbReference>
<dbReference type="GO" id="GO:0055085">
    <property type="term" value="P:transmembrane transport"/>
    <property type="evidence" value="ECO:0007669"/>
    <property type="project" value="UniProtKB-UniRule"/>
</dbReference>
<evidence type="ECO:0000256" key="4">
    <source>
        <dbReference type="ARBA" id="ARBA00022989"/>
    </source>
</evidence>
<evidence type="ECO:0000256" key="1">
    <source>
        <dbReference type="ARBA" id="ARBA00004651"/>
    </source>
</evidence>
<feature type="transmembrane region" description="Helical" evidence="6">
    <location>
        <begin position="504"/>
        <end position="526"/>
    </location>
</feature>
<keyword evidence="4 6" id="KW-1133">Transmembrane helix</keyword>
<feature type="transmembrane region" description="Helical" evidence="6">
    <location>
        <begin position="20"/>
        <end position="39"/>
    </location>
</feature>
<name>K0NL09_9LACO</name>
<protein>
    <submittedName>
        <fullName evidence="8">Efflux ABC transporter, permease protein</fullName>
    </submittedName>
</protein>
<keyword evidence="2 6" id="KW-1003">Cell membrane</keyword>
<dbReference type="AlphaFoldDB" id="K0NL09"/>
<sequence>MLFKLSLTGVKSRLKDYTVLFSGLAAASMIFYMFLSLATNPQFLKSSGGGLISAQTTTVTFGFGTVLLAILTLVYLFYANGFLLSMRKRDYGMYMMLGAQASKIGQLIFLETLVTGFLATGIGLILGIILTKLVSGLMVAQLGLTLKHFNPLYLPALLWTLAFFTALFFLAALWNAAKLTKTAVIKLLKDDQKPSQIKNRPVLRAIEGIAGLILLAIGYLAMANVEKLVLKALPIALVTIVLGSYFLISATFINIIDFLRKQKKFFYQGMRPFTLGQLKFRLHDYTRILSAISIMFALALGAITVGLNFNSLKDALTDSQYYDAIILNNDQTANKQIEKLGGKAQASYTYKYDSNNARIYLLKAEVEQNPLKIKRYIKNLSSKKSESRTQSGLYETVTVKADQLTEKAAKQGLMASYSAAQLFSQTASRAVALDSAAFAKIKAQSQTVTFYKVNNFAQKAQALFKITQKQEKRYKEGSNEYLLLEMTKPVSYQLVASMCSGFEFMGFFLGLAFLMMLASTLMFKVLSGAASDKLRYEMLHKIGAQARVLKASLRKEIGVLFLAPALLGAIDVLFGLQFFKLLLPNPYSQIWIPFVIFFILYLVYYLITVKLYEGLVIED</sequence>
<feature type="transmembrane region" description="Helical" evidence="6">
    <location>
        <begin position="288"/>
        <end position="309"/>
    </location>
</feature>
<evidence type="ECO:0000256" key="6">
    <source>
        <dbReference type="PIRNR" id="PIRNR018968"/>
    </source>
</evidence>
<dbReference type="RefSeq" id="WP_008462387.1">
    <property type="nucleotide sequence ID" value="NZ_AZDU01000008.1"/>
</dbReference>
<dbReference type="GO" id="GO:0005886">
    <property type="term" value="C:plasma membrane"/>
    <property type="evidence" value="ECO:0007669"/>
    <property type="project" value="UniProtKB-SubCell"/>
</dbReference>
<gene>
    <name evidence="8" type="ORF">FC20_GL001761</name>
</gene>
<dbReference type="EMBL" id="AZDU01000008">
    <property type="protein sequence ID" value="KRL02935.1"/>
    <property type="molecule type" value="Genomic_DNA"/>
</dbReference>